<dbReference type="Proteomes" id="UP000694388">
    <property type="component" value="Unplaced"/>
</dbReference>
<evidence type="ECO:0000256" key="11">
    <source>
        <dbReference type="ARBA" id="ARBA00064743"/>
    </source>
</evidence>
<evidence type="ECO:0000313" key="15">
    <source>
        <dbReference type="Ensembl" id="ENSEBUP00000024996.1"/>
    </source>
</evidence>
<evidence type="ECO:0000256" key="13">
    <source>
        <dbReference type="ARBA" id="ARBA00081633"/>
    </source>
</evidence>
<evidence type="ECO:0000256" key="4">
    <source>
        <dbReference type="ARBA" id="ARBA00017868"/>
    </source>
</evidence>
<feature type="domain" description="UDENN" evidence="14">
    <location>
        <begin position="1"/>
        <end position="512"/>
    </location>
</feature>
<reference evidence="15" key="1">
    <citation type="submission" date="2025-08" db="UniProtKB">
        <authorList>
            <consortium name="Ensembl"/>
        </authorList>
    </citation>
    <scope>IDENTIFICATION</scope>
</reference>
<dbReference type="InterPro" id="IPR037516">
    <property type="entry name" value="Tripartite_DENN"/>
</dbReference>
<dbReference type="GeneTree" id="ENSGT00940000156718"/>
<evidence type="ECO:0000313" key="16">
    <source>
        <dbReference type="Proteomes" id="UP000694388"/>
    </source>
</evidence>
<evidence type="ECO:0000256" key="5">
    <source>
        <dbReference type="ARBA" id="ARBA00022475"/>
    </source>
</evidence>
<dbReference type="GO" id="GO:0042981">
    <property type="term" value="P:regulation of apoptotic process"/>
    <property type="evidence" value="ECO:0007669"/>
    <property type="project" value="TreeGrafter"/>
</dbReference>
<evidence type="ECO:0000256" key="8">
    <source>
        <dbReference type="ARBA" id="ARBA00022703"/>
    </source>
</evidence>
<dbReference type="AlphaFoldDB" id="A0A8C4R6A6"/>
<dbReference type="Ensembl" id="ENSEBUT00000025572.1">
    <property type="protein sequence ID" value="ENSEBUP00000024996.1"/>
    <property type="gene ID" value="ENSEBUG00000015420.1"/>
</dbReference>
<evidence type="ECO:0000256" key="3">
    <source>
        <dbReference type="ARBA" id="ARBA00005978"/>
    </source>
</evidence>
<dbReference type="InterPro" id="IPR056574">
    <property type="entry name" value="Death_MADD"/>
</dbReference>
<sequence>RKPRGDLVSQTPELLRRLPVADHTAFPLPPDVVYFCQPEGCVSIRQRRPSLRPDASFVFTLTDKDSGLTRYGVCMNFYRPFQVQAECTSSIRVSLWYEVVWEGVFFLRCTPKEPRHPSLTPPTLMRSRNGSLTSLCIISHYAFFSTFRECLYLLKRLVEGCGERMAVGGPAKDSHRELAWLLFLGLVPPSETSAPVQELAEVEAWTRRLLLAPVPVPGRTRLDVEVVPSDIQPPLTFALPDPSRLALVDFPLHLPLELLGVDVCLRALSCILLESKVIFQSRDYNALSMSVMAFVAMLYPLEYMFPVIPLLPTCMAAAEQLLLAPTPYIIGVPASFFLYKIDFVLPDDVWLVDLDTSRVVPPSHNSESISLSEPEATQLKTHLKQVGPLALVSMSLNAQPIPNLDRLPEGLEVPLLGLTGGRGGRDEGATSSKEFNPFIYGNDIDSVDVATSFSLSNIAMAGRQTKERSTPFPSVRGMHHLKACIHLFERGEKSILCKFFIRNKSPSLLWEVVSEVQEGQGVGYFKLKRVRRLMESEGLRAFVLALRIPWSTDNDDEVTRKVYKGVLDLLKCCVCGLEHSYSRAGLGGMASMFSLLELAHSHYYSKGLLVHDILKKKFLISSSGETLGADSDGGGEGVSGPGQAPASFFRTAVSDSELDIRSDLVSKPTPCILNPRLRSKERSTLWDQLQFWEDAFLDAVALEREGVGMDQGLRDMIDRYHSLGENERRRLENDEDRLLATLLHNMTAFMVMVKANPADIKKKVRRLVGKSHIGLSHSQELNELLDSIATQSGRSVPVKVCGSRHLKKHTFVVHSGTNTQGDIFFMEVCDDCIVLRSSIGTIFERWWYEKLINMTYCPKTKVLCLWRRQGPETQLNKFYTKKCRELYYCVKESMERAAARHHGVKAGPELGAEFPVQDLSSGESGLLQVTLEGINLKFVQNQVCGTVILVVTTSSVVPEAKEVVIHKFKTPMAHEICYAVLCLFSYVAAVRGKEQDLVVKLQ</sequence>
<keyword evidence="9" id="KW-0472">Membrane</keyword>
<dbReference type="GO" id="GO:0005886">
    <property type="term" value="C:plasma membrane"/>
    <property type="evidence" value="ECO:0007669"/>
    <property type="project" value="UniProtKB-SubCell"/>
</dbReference>
<dbReference type="PANTHER" id="PTHR13008:SF7">
    <property type="entry name" value="MAP KINASE-ACTIVATING DEATH DOMAIN PROTEIN"/>
    <property type="match status" value="1"/>
</dbReference>
<reference evidence="15" key="2">
    <citation type="submission" date="2025-09" db="UniProtKB">
        <authorList>
            <consortium name="Ensembl"/>
        </authorList>
    </citation>
    <scope>IDENTIFICATION</scope>
</reference>
<dbReference type="PANTHER" id="PTHR13008">
    <property type="entry name" value="MAP-KINASE ACTIVATING DEATH DOMAIN PROTEIN MADD /DENN/AEX-3 C.ELEGANS"/>
    <property type="match status" value="1"/>
</dbReference>
<keyword evidence="5" id="KW-1003">Cell membrane</keyword>
<dbReference type="InterPro" id="IPR043153">
    <property type="entry name" value="DENN_C"/>
</dbReference>
<evidence type="ECO:0000256" key="1">
    <source>
        <dbReference type="ARBA" id="ARBA00004236"/>
    </source>
</evidence>
<dbReference type="Gene3D" id="3.30.450.200">
    <property type="match status" value="1"/>
</dbReference>
<dbReference type="Pfam" id="PF23629">
    <property type="entry name" value="Death_MADD"/>
    <property type="match status" value="1"/>
</dbReference>
<comment type="similarity">
    <text evidence="3">Belongs to the MADD family.</text>
</comment>
<evidence type="ECO:0000256" key="2">
    <source>
        <dbReference type="ARBA" id="ARBA00004496"/>
    </source>
</evidence>
<keyword evidence="7" id="KW-0344">Guanine-nucleotide releasing factor</keyword>
<keyword evidence="16" id="KW-1185">Reference proteome</keyword>
<evidence type="ECO:0000256" key="7">
    <source>
        <dbReference type="ARBA" id="ARBA00022658"/>
    </source>
</evidence>
<dbReference type="InterPro" id="IPR039980">
    <property type="entry name" value="MADD"/>
</dbReference>
<dbReference type="OMA" id="TKILCLW"/>
<dbReference type="PROSITE" id="PS50211">
    <property type="entry name" value="DENN"/>
    <property type="match status" value="1"/>
</dbReference>
<dbReference type="GO" id="GO:0005829">
    <property type="term" value="C:cytosol"/>
    <property type="evidence" value="ECO:0007669"/>
    <property type="project" value="TreeGrafter"/>
</dbReference>
<evidence type="ECO:0000256" key="6">
    <source>
        <dbReference type="ARBA" id="ARBA00022490"/>
    </source>
</evidence>
<dbReference type="InterPro" id="IPR057469">
    <property type="entry name" value="PH_MADD"/>
</dbReference>
<dbReference type="InterPro" id="IPR001194">
    <property type="entry name" value="cDENN_dom"/>
</dbReference>
<dbReference type="SMART" id="SM00800">
    <property type="entry name" value="uDENN"/>
    <property type="match status" value="1"/>
</dbReference>
<dbReference type="GO" id="GO:0005085">
    <property type="term" value="F:guanyl-nucleotide exchange factor activity"/>
    <property type="evidence" value="ECO:0007669"/>
    <property type="project" value="UniProtKB-KW"/>
</dbReference>
<comment type="subcellular location">
    <subcellularLocation>
        <location evidence="1">Cell membrane</location>
    </subcellularLocation>
    <subcellularLocation>
        <location evidence="2">Cytoplasm</location>
    </subcellularLocation>
</comment>
<dbReference type="Pfam" id="PF02141">
    <property type="entry name" value="DENN"/>
    <property type="match status" value="1"/>
</dbReference>
<keyword evidence="8" id="KW-0053">Apoptosis</keyword>
<evidence type="ECO:0000256" key="10">
    <source>
        <dbReference type="ARBA" id="ARBA00060181"/>
    </source>
</evidence>
<dbReference type="Pfam" id="PF03456">
    <property type="entry name" value="uDENN"/>
    <property type="match status" value="1"/>
</dbReference>
<dbReference type="InterPro" id="IPR005113">
    <property type="entry name" value="uDENN_dom"/>
</dbReference>
<proteinExistence type="inferred from homology"/>
<name>A0A8C4R6A6_EPTBU</name>
<evidence type="ECO:0000256" key="9">
    <source>
        <dbReference type="ARBA" id="ARBA00023136"/>
    </source>
</evidence>
<comment type="subunit">
    <text evidence="11">Interacts (via death domain) with TNFRSF1A (via death domain). Interacts with PIDD1. Interacts with YWHAZ. Interacts (via death domain) with KIF1B; links the motor KIF1B to Rab3-carrying vesicles in anterograde synaptic vesicle transport. Interacts with KIF1A. Interacts (via uDENN domain) with RAB3A, RAB3B, RAB3C and RAB3D; the GTP-bound form of the Rab proteins is preferred for interaction.</text>
</comment>
<keyword evidence="6" id="KW-0963">Cytoplasm</keyword>
<dbReference type="GO" id="GO:0006915">
    <property type="term" value="P:apoptotic process"/>
    <property type="evidence" value="ECO:0007669"/>
    <property type="project" value="UniProtKB-KW"/>
</dbReference>
<dbReference type="SMART" id="SM00799">
    <property type="entry name" value="DENN"/>
    <property type="match status" value="1"/>
</dbReference>
<dbReference type="Pfam" id="PF25328">
    <property type="entry name" value="PH_MADD"/>
    <property type="match status" value="1"/>
</dbReference>
<organism evidence="15 16">
    <name type="scientific">Eptatretus burgeri</name>
    <name type="common">Inshore hagfish</name>
    <dbReference type="NCBI Taxonomy" id="7764"/>
    <lineage>
        <taxon>Eukaryota</taxon>
        <taxon>Metazoa</taxon>
        <taxon>Chordata</taxon>
        <taxon>Craniata</taxon>
        <taxon>Vertebrata</taxon>
        <taxon>Cyclostomata</taxon>
        <taxon>Myxini</taxon>
        <taxon>Myxiniformes</taxon>
        <taxon>Myxinidae</taxon>
        <taxon>Eptatretinae</taxon>
        <taxon>Eptatretus</taxon>
    </lineage>
</organism>
<comment type="function">
    <text evidence="10">Guanyl-nucleotide exchange factor that regulates small GTPases of the Rab family. Converts GDP-bound inactive form of RAB27A and RAB27B to the GTP-bound active forms. Converts GDP-bound inactive form of RAB3A, RAB3C and RAB3D to the GTP-bound active forms, GTPases involved in synaptic vesicle exocytosis and vesicle secretion. Plays a role in synaptic vesicle formation and in vesicle trafficking at the neuromuscular junction. Involved in up-regulating a post-docking step of synaptic exocytosis in central synapses. Probably by binding to the motor proteins KIF1B and KIF1A, mediates motor-dependent transport of GTP-RAB3A-positive vesicles to the presynaptic nerve terminals. Plays a role in TNFA-mediated activation of the MAPK pathway, including ERK1/2. May link TNFRSF1A with MAP kinase activation. May be involved in the regulation of TNFA-induced apoptosis.</text>
</comment>
<dbReference type="GO" id="GO:0032483">
    <property type="term" value="P:regulation of Rab protein signal transduction"/>
    <property type="evidence" value="ECO:0007669"/>
    <property type="project" value="TreeGrafter"/>
</dbReference>
<evidence type="ECO:0000259" key="14">
    <source>
        <dbReference type="PROSITE" id="PS50211"/>
    </source>
</evidence>
<dbReference type="Gene3D" id="3.40.50.11500">
    <property type="match status" value="1"/>
</dbReference>
<dbReference type="FunFam" id="3.40.50.11500:FF:000002">
    <property type="entry name" value="MAP kinase-activating death domain protein-like Protein"/>
    <property type="match status" value="1"/>
</dbReference>
<protein>
    <recommendedName>
        <fullName evidence="4">MAP kinase-activating death domain protein</fullName>
    </recommendedName>
    <alternativeName>
        <fullName evidence="12">Rab3 GDP/GTP exchange factor</fullName>
    </alternativeName>
    <alternativeName>
        <fullName evidence="13">Rab3 GDP/GTP exchange protein</fullName>
    </alternativeName>
</protein>
<accession>A0A8C4R6A6</accession>
<evidence type="ECO:0000256" key="12">
    <source>
        <dbReference type="ARBA" id="ARBA00079552"/>
    </source>
</evidence>